<keyword evidence="3" id="KW-0547">Nucleotide-binding</keyword>
<evidence type="ECO:0000256" key="4">
    <source>
        <dbReference type="ARBA" id="ARBA00022840"/>
    </source>
</evidence>
<evidence type="ECO:0000256" key="3">
    <source>
        <dbReference type="ARBA" id="ARBA00022741"/>
    </source>
</evidence>
<dbReference type="Proteomes" id="UP000078292">
    <property type="component" value="Unassembled WGS sequence"/>
</dbReference>
<dbReference type="AlphaFoldDB" id="A0A1B7M1M6"/>
<comment type="caution">
    <text evidence="6">The sequence shown here is derived from an EMBL/GenBank/DDBJ whole genome shotgun (WGS) entry which is preliminary data.</text>
</comment>
<organism evidence="6 7">
    <name type="scientific">Enteractinococcus helveticum</name>
    <dbReference type="NCBI Taxonomy" id="1837282"/>
    <lineage>
        <taxon>Bacteria</taxon>
        <taxon>Bacillati</taxon>
        <taxon>Actinomycetota</taxon>
        <taxon>Actinomycetes</taxon>
        <taxon>Micrococcales</taxon>
        <taxon>Micrococcaceae</taxon>
    </lineage>
</organism>
<feature type="domain" description="ABC transporter" evidence="5">
    <location>
        <begin position="14"/>
        <end position="246"/>
    </location>
</feature>
<proteinExistence type="inferred from homology"/>
<dbReference type="PROSITE" id="PS00211">
    <property type="entry name" value="ABC_TRANSPORTER_1"/>
    <property type="match status" value="1"/>
</dbReference>
<dbReference type="InterPro" id="IPR017871">
    <property type="entry name" value="ABC_transporter-like_CS"/>
</dbReference>
<evidence type="ECO:0000313" key="7">
    <source>
        <dbReference type="Proteomes" id="UP000078292"/>
    </source>
</evidence>
<keyword evidence="2" id="KW-0813">Transport</keyword>
<dbReference type="FunFam" id="3.40.50.300:FF:000134">
    <property type="entry name" value="Iron-enterobactin ABC transporter ATP-binding protein"/>
    <property type="match status" value="1"/>
</dbReference>
<dbReference type="GO" id="GO:0005524">
    <property type="term" value="F:ATP binding"/>
    <property type="evidence" value="ECO:0007669"/>
    <property type="project" value="UniProtKB-KW"/>
</dbReference>
<name>A0A1B7M1M6_9MICC</name>
<dbReference type="Pfam" id="PF00005">
    <property type="entry name" value="ABC_tran"/>
    <property type="match status" value="1"/>
</dbReference>
<evidence type="ECO:0000256" key="2">
    <source>
        <dbReference type="ARBA" id="ARBA00022448"/>
    </source>
</evidence>
<dbReference type="InterPro" id="IPR027417">
    <property type="entry name" value="P-loop_NTPase"/>
</dbReference>
<dbReference type="GO" id="GO:0016887">
    <property type="term" value="F:ATP hydrolysis activity"/>
    <property type="evidence" value="ECO:0007669"/>
    <property type="project" value="InterPro"/>
</dbReference>
<protein>
    <recommendedName>
        <fullName evidence="5">ABC transporter domain-containing protein</fullName>
    </recommendedName>
</protein>
<accession>A0A1B7M1M6</accession>
<dbReference type="InterPro" id="IPR003593">
    <property type="entry name" value="AAA+_ATPase"/>
</dbReference>
<reference evidence="6 7" key="1">
    <citation type="submission" date="2016-04" db="EMBL/GenBank/DDBJ databases">
        <title>First whole genome shotgun sequence of the bacterium Enteractinococcus sp. strain UASWS1574.</title>
        <authorList>
            <person name="Crovadore J."/>
            <person name="Chablais R."/>
            <person name="Lefort F."/>
        </authorList>
    </citation>
    <scope>NUCLEOTIDE SEQUENCE [LARGE SCALE GENOMIC DNA]</scope>
    <source>
        <strain evidence="6 7">UASWS1574</strain>
    </source>
</reference>
<gene>
    <name evidence="6" type="ORF">A6F49_06035</name>
</gene>
<dbReference type="InterPro" id="IPR050153">
    <property type="entry name" value="Metal_Ion_Import_ABC"/>
</dbReference>
<dbReference type="CDD" id="cd03235">
    <property type="entry name" value="ABC_Metallic_Cations"/>
    <property type="match status" value="1"/>
</dbReference>
<dbReference type="PANTHER" id="PTHR42734">
    <property type="entry name" value="METAL TRANSPORT SYSTEM ATP-BINDING PROTEIN TM_0124-RELATED"/>
    <property type="match status" value="1"/>
</dbReference>
<dbReference type="STRING" id="1837282.A6F49_06035"/>
<evidence type="ECO:0000256" key="1">
    <source>
        <dbReference type="ARBA" id="ARBA00005417"/>
    </source>
</evidence>
<evidence type="ECO:0000313" key="6">
    <source>
        <dbReference type="EMBL" id="OAV62502.1"/>
    </source>
</evidence>
<dbReference type="PROSITE" id="PS50893">
    <property type="entry name" value="ABC_TRANSPORTER_2"/>
    <property type="match status" value="1"/>
</dbReference>
<dbReference type="PANTHER" id="PTHR42734:SF5">
    <property type="entry name" value="IRON TRANSPORT SYSTEM ATP-BINDING PROTEIN HI_0361-RELATED"/>
    <property type="match status" value="1"/>
</dbReference>
<sequence length="251" mass="27499">MPTTKGPSVPADVLTIDNLHVSYRGVKAVEGLTISIPAATMTCIVGPNGSGKSTTLKAALGLVERTAGAIRFFSQRVDKVRERIAYVPQRSTTDWDFPINVFDTVLLGTYPKLRVFQRPGTVEREIARRALMRVHMEDFAHRQIADLSGGQQQRVFIARALAQQADILLLDEPLMGIDAASEQNIIEILRELVAAGKTVVMVHHDLSNVENYFDHIIMINQRLITQGPVSEALTGQNLTATFGANLLGIGE</sequence>
<comment type="similarity">
    <text evidence="1">Belongs to the ABC transporter superfamily.</text>
</comment>
<evidence type="ECO:0000259" key="5">
    <source>
        <dbReference type="PROSITE" id="PS50893"/>
    </source>
</evidence>
<dbReference type="SMART" id="SM00382">
    <property type="entry name" value="AAA"/>
    <property type="match status" value="1"/>
</dbReference>
<dbReference type="SUPFAM" id="SSF52540">
    <property type="entry name" value="P-loop containing nucleoside triphosphate hydrolases"/>
    <property type="match status" value="1"/>
</dbReference>
<dbReference type="OrthoDB" id="5296765at2"/>
<dbReference type="EMBL" id="LXEY01000011">
    <property type="protein sequence ID" value="OAV62502.1"/>
    <property type="molecule type" value="Genomic_DNA"/>
</dbReference>
<dbReference type="InterPro" id="IPR003439">
    <property type="entry name" value="ABC_transporter-like_ATP-bd"/>
</dbReference>
<dbReference type="Gene3D" id="3.40.50.300">
    <property type="entry name" value="P-loop containing nucleotide triphosphate hydrolases"/>
    <property type="match status" value="1"/>
</dbReference>
<keyword evidence="4" id="KW-0067">ATP-binding</keyword>
<keyword evidence="7" id="KW-1185">Reference proteome</keyword>